<protein>
    <submittedName>
        <fullName evidence="2">Uncharacterized protein</fullName>
    </submittedName>
</protein>
<name>A0AAP0RN73_LIQFO</name>
<proteinExistence type="predicted"/>
<keyword evidence="3" id="KW-1185">Reference proteome</keyword>
<evidence type="ECO:0000313" key="3">
    <source>
        <dbReference type="Proteomes" id="UP001415857"/>
    </source>
</evidence>
<gene>
    <name evidence="2" type="ORF">L1049_004420</name>
</gene>
<feature type="signal peptide" evidence="1">
    <location>
        <begin position="1"/>
        <end position="24"/>
    </location>
</feature>
<sequence>MIVQRRHYHLIMGFAASSLSVVHSMVLQMAYCSTPHNTHPNVAIGFSVEEYCRDDDSRLEQFKFEVVRVGLSEIITDIYTHQMETLSSETWEWRNHAQDIWVCSMMRPFEYAVVIDGVYYRLDLMKRVLAYDSEEGRGQECVVQNSFTFHNETFA</sequence>
<dbReference type="Proteomes" id="UP001415857">
    <property type="component" value="Unassembled WGS sequence"/>
</dbReference>
<comment type="caution">
    <text evidence="2">The sequence shown here is derived from an EMBL/GenBank/DDBJ whole genome shotgun (WGS) entry which is preliminary data.</text>
</comment>
<accession>A0AAP0RN73</accession>
<reference evidence="2 3" key="1">
    <citation type="journal article" date="2024" name="Plant J.">
        <title>Genome sequences and population genomics reveal climatic adaptation and genomic divergence between two closely related sweetgum species.</title>
        <authorList>
            <person name="Xu W.Q."/>
            <person name="Ren C.Q."/>
            <person name="Zhang X.Y."/>
            <person name="Comes H.P."/>
            <person name="Liu X.H."/>
            <person name="Li Y.G."/>
            <person name="Kettle C.J."/>
            <person name="Jalonen R."/>
            <person name="Gaisberger H."/>
            <person name="Ma Y.Z."/>
            <person name="Qiu Y.X."/>
        </authorList>
    </citation>
    <scope>NUCLEOTIDE SEQUENCE [LARGE SCALE GENOMIC DNA]</scope>
    <source>
        <strain evidence="2">Hangzhou</strain>
    </source>
</reference>
<dbReference type="AlphaFoldDB" id="A0AAP0RN73"/>
<evidence type="ECO:0000313" key="2">
    <source>
        <dbReference type="EMBL" id="KAK9281517.1"/>
    </source>
</evidence>
<dbReference type="EMBL" id="JBBPBK010000007">
    <property type="protein sequence ID" value="KAK9281517.1"/>
    <property type="molecule type" value="Genomic_DNA"/>
</dbReference>
<keyword evidence="1" id="KW-0732">Signal</keyword>
<organism evidence="2 3">
    <name type="scientific">Liquidambar formosana</name>
    <name type="common">Formosan gum</name>
    <dbReference type="NCBI Taxonomy" id="63359"/>
    <lineage>
        <taxon>Eukaryota</taxon>
        <taxon>Viridiplantae</taxon>
        <taxon>Streptophyta</taxon>
        <taxon>Embryophyta</taxon>
        <taxon>Tracheophyta</taxon>
        <taxon>Spermatophyta</taxon>
        <taxon>Magnoliopsida</taxon>
        <taxon>eudicotyledons</taxon>
        <taxon>Gunneridae</taxon>
        <taxon>Pentapetalae</taxon>
        <taxon>Saxifragales</taxon>
        <taxon>Altingiaceae</taxon>
        <taxon>Liquidambar</taxon>
    </lineage>
</organism>
<feature type="chain" id="PRO_5043041573" evidence="1">
    <location>
        <begin position="25"/>
        <end position="155"/>
    </location>
</feature>
<evidence type="ECO:0000256" key="1">
    <source>
        <dbReference type="SAM" id="SignalP"/>
    </source>
</evidence>